<dbReference type="InterPro" id="IPR007387">
    <property type="entry name" value="TRAP_DctQ"/>
</dbReference>
<keyword evidence="12" id="KW-1185">Reference proteome</keyword>
<comment type="subunit">
    <text evidence="9">The complex comprises the extracytoplasmic solute receptor protein and the two transmembrane proteins.</text>
</comment>
<evidence type="ECO:0000256" key="5">
    <source>
        <dbReference type="ARBA" id="ARBA00022692"/>
    </source>
</evidence>
<dbReference type="Proteomes" id="UP001549164">
    <property type="component" value="Unassembled WGS sequence"/>
</dbReference>
<evidence type="ECO:0000256" key="9">
    <source>
        <dbReference type="RuleBase" id="RU369079"/>
    </source>
</evidence>
<evidence type="ECO:0000313" key="11">
    <source>
        <dbReference type="EMBL" id="MET3600642.1"/>
    </source>
</evidence>
<feature type="domain" description="Tripartite ATP-independent periplasmic transporters DctQ component" evidence="10">
    <location>
        <begin position="24"/>
        <end position="154"/>
    </location>
</feature>
<evidence type="ECO:0000256" key="2">
    <source>
        <dbReference type="ARBA" id="ARBA00022448"/>
    </source>
</evidence>
<reference evidence="11 12" key="1">
    <citation type="submission" date="2024-06" db="EMBL/GenBank/DDBJ databases">
        <title>Genomic Encyclopedia of Type Strains, Phase IV (KMG-IV): sequencing the most valuable type-strain genomes for metagenomic binning, comparative biology and taxonomic classification.</title>
        <authorList>
            <person name="Goeker M."/>
        </authorList>
    </citation>
    <scope>NUCLEOTIDE SEQUENCE [LARGE SCALE GENOMIC DNA]</scope>
    <source>
        <strain evidence="11 12">DSM 28102</strain>
    </source>
</reference>
<feature type="transmembrane region" description="Helical" evidence="9">
    <location>
        <begin position="86"/>
        <end position="109"/>
    </location>
</feature>
<accession>A0ABV2ICK2</accession>
<keyword evidence="5 9" id="KW-0812">Transmembrane</keyword>
<gene>
    <name evidence="11" type="ORF">ABID12_002592</name>
</gene>
<comment type="subcellular location">
    <subcellularLocation>
        <location evidence="1 9">Cell inner membrane</location>
        <topology evidence="1 9">Multi-pass membrane protein</topology>
    </subcellularLocation>
</comment>
<keyword evidence="6 9" id="KW-1133">Transmembrane helix</keyword>
<evidence type="ECO:0000256" key="7">
    <source>
        <dbReference type="ARBA" id="ARBA00023136"/>
    </source>
</evidence>
<evidence type="ECO:0000256" key="8">
    <source>
        <dbReference type="ARBA" id="ARBA00038436"/>
    </source>
</evidence>
<sequence length="171" mass="18869">MHTIKLWVDRFLATICIALCGLLTFVVTWQVVNRYVFSGAGALTEELAKIMFVWLVLLGAALLFGEKGHMNIGIVVDAFASPRRKAVFQIATDVLILLFVVGILLIGGLDAVDRTMRQTNAAIPFLRTGQIYMALPICGAFSAFYCLYNIWNDILQFIRPPSAEGTPGEVK</sequence>
<proteinExistence type="inferred from homology"/>
<feature type="transmembrane region" description="Helical" evidence="9">
    <location>
        <begin position="129"/>
        <end position="151"/>
    </location>
</feature>
<dbReference type="EMBL" id="JBEPLY010000008">
    <property type="protein sequence ID" value="MET3600642.1"/>
    <property type="molecule type" value="Genomic_DNA"/>
</dbReference>
<organism evidence="11 12">
    <name type="scientific">Martelella mangrovi</name>
    <dbReference type="NCBI Taxonomy" id="1397477"/>
    <lineage>
        <taxon>Bacteria</taxon>
        <taxon>Pseudomonadati</taxon>
        <taxon>Pseudomonadota</taxon>
        <taxon>Alphaproteobacteria</taxon>
        <taxon>Hyphomicrobiales</taxon>
        <taxon>Aurantimonadaceae</taxon>
        <taxon>Martelella</taxon>
    </lineage>
</organism>
<evidence type="ECO:0000256" key="1">
    <source>
        <dbReference type="ARBA" id="ARBA00004429"/>
    </source>
</evidence>
<dbReference type="PANTHER" id="PTHR35011">
    <property type="entry name" value="2,3-DIKETO-L-GULONATE TRAP TRANSPORTER SMALL PERMEASE PROTEIN YIAM"/>
    <property type="match status" value="1"/>
</dbReference>
<comment type="similarity">
    <text evidence="8 9">Belongs to the TRAP transporter small permease family.</text>
</comment>
<evidence type="ECO:0000313" key="12">
    <source>
        <dbReference type="Proteomes" id="UP001549164"/>
    </source>
</evidence>
<feature type="transmembrane region" description="Helical" evidence="9">
    <location>
        <begin position="47"/>
        <end position="65"/>
    </location>
</feature>
<evidence type="ECO:0000256" key="6">
    <source>
        <dbReference type="ARBA" id="ARBA00022989"/>
    </source>
</evidence>
<feature type="transmembrane region" description="Helical" evidence="9">
    <location>
        <begin position="12"/>
        <end position="32"/>
    </location>
</feature>
<evidence type="ECO:0000259" key="10">
    <source>
        <dbReference type="Pfam" id="PF04290"/>
    </source>
</evidence>
<keyword evidence="7 9" id="KW-0472">Membrane</keyword>
<comment type="caution">
    <text evidence="11">The sequence shown here is derived from an EMBL/GenBank/DDBJ whole genome shotgun (WGS) entry which is preliminary data.</text>
</comment>
<keyword evidence="2 9" id="KW-0813">Transport</keyword>
<keyword evidence="3" id="KW-1003">Cell membrane</keyword>
<keyword evidence="4 9" id="KW-0997">Cell inner membrane</keyword>
<dbReference type="InterPro" id="IPR055348">
    <property type="entry name" value="DctQ"/>
</dbReference>
<dbReference type="PANTHER" id="PTHR35011:SF2">
    <property type="entry name" value="2,3-DIKETO-L-GULONATE TRAP TRANSPORTER SMALL PERMEASE PROTEIN YIAM"/>
    <property type="match status" value="1"/>
</dbReference>
<comment type="function">
    <text evidence="9">Part of the tripartite ATP-independent periplasmic (TRAP) transport system.</text>
</comment>
<name>A0ABV2ICK2_9HYPH</name>
<protein>
    <recommendedName>
        <fullName evidence="9">TRAP transporter small permease protein</fullName>
    </recommendedName>
</protein>
<dbReference type="RefSeq" id="WP_354434531.1">
    <property type="nucleotide sequence ID" value="NZ_JBEPLY010000008.1"/>
</dbReference>
<evidence type="ECO:0000256" key="4">
    <source>
        <dbReference type="ARBA" id="ARBA00022519"/>
    </source>
</evidence>
<dbReference type="Pfam" id="PF04290">
    <property type="entry name" value="DctQ"/>
    <property type="match status" value="1"/>
</dbReference>
<evidence type="ECO:0000256" key="3">
    <source>
        <dbReference type="ARBA" id="ARBA00022475"/>
    </source>
</evidence>